<evidence type="ECO:0000313" key="5">
    <source>
        <dbReference type="Proteomes" id="UP000051054"/>
    </source>
</evidence>
<dbReference type="OrthoDB" id="9811016at2"/>
<evidence type="ECO:0000256" key="2">
    <source>
        <dbReference type="ARBA" id="ARBA00044777"/>
    </source>
</evidence>
<keyword evidence="5" id="KW-1185">Reference proteome</keyword>
<dbReference type="PATRIC" id="fig|1423755.3.peg.777"/>
<dbReference type="PANTHER" id="PTHR33969:SF2">
    <property type="entry name" value="SEGREGATION AND CONDENSATION PROTEIN A"/>
    <property type="match status" value="1"/>
</dbReference>
<dbReference type="STRING" id="1423755.FC40_GL000723"/>
<evidence type="ECO:0000256" key="3">
    <source>
        <dbReference type="HAMAP-Rule" id="MF_01805"/>
    </source>
</evidence>
<protein>
    <recommendedName>
        <fullName evidence="2 3">Segregation and condensation protein A</fullName>
    </recommendedName>
</protein>
<evidence type="ECO:0000256" key="1">
    <source>
        <dbReference type="ARBA" id="ARBA00022829"/>
    </source>
</evidence>
<organism evidence="4 5">
    <name type="scientific">Ligilactobacillus hayakitensis DSM 18933 = JCM 14209</name>
    <dbReference type="NCBI Taxonomy" id="1423755"/>
    <lineage>
        <taxon>Bacteria</taxon>
        <taxon>Bacillati</taxon>
        <taxon>Bacillota</taxon>
        <taxon>Bacilli</taxon>
        <taxon>Lactobacillales</taxon>
        <taxon>Lactobacillaceae</taxon>
        <taxon>Ligilactobacillus</taxon>
    </lineage>
</organism>
<name>A0A0R1WV05_9LACO</name>
<reference evidence="4 5" key="1">
    <citation type="journal article" date="2015" name="Genome Announc.">
        <title>Expanding the biotechnology potential of lactobacilli through comparative genomics of 213 strains and associated genera.</title>
        <authorList>
            <person name="Sun Z."/>
            <person name="Harris H.M."/>
            <person name="McCann A."/>
            <person name="Guo C."/>
            <person name="Argimon S."/>
            <person name="Zhang W."/>
            <person name="Yang X."/>
            <person name="Jeffery I.B."/>
            <person name="Cooney J.C."/>
            <person name="Kagawa T.F."/>
            <person name="Liu W."/>
            <person name="Song Y."/>
            <person name="Salvetti E."/>
            <person name="Wrobel A."/>
            <person name="Rasinkangas P."/>
            <person name="Parkhill J."/>
            <person name="Rea M.C."/>
            <person name="O'Sullivan O."/>
            <person name="Ritari J."/>
            <person name="Douillard F.P."/>
            <person name="Paul Ross R."/>
            <person name="Yang R."/>
            <person name="Briner A.E."/>
            <person name="Felis G.E."/>
            <person name="de Vos W.M."/>
            <person name="Barrangou R."/>
            <person name="Klaenhammer T.R."/>
            <person name="Caufield P.W."/>
            <person name="Cui Y."/>
            <person name="Zhang H."/>
            <person name="O'Toole P.W."/>
        </authorList>
    </citation>
    <scope>NUCLEOTIDE SEQUENCE [LARGE SCALE GENOMIC DNA]</scope>
    <source>
        <strain evidence="4 5">DSM 18933</strain>
    </source>
</reference>
<dbReference type="InterPro" id="IPR023093">
    <property type="entry name" value="ScpA-like_C"/>
</dbReference>
<dbReference type="Proteomes" id="UP000051054">
    <property type="component" value="Unassembled WGS sequence"/>
</dbReference>
<comment type="caution">
    <text evidence="4">The sequence shown here is derived from an EMBL/GenBank/DDBJ whole genome shotgun (WGS) entry which is preliminary data.</text>
</comment>
<proteinExistence type="inferred from homology"/>
<dbReference type="GO" id="GO:0007059">
    <property type="term" value="P:chromosome segregation"/>
    <property type="evidence" value="ECO:0007669"/>
    <property type="project" value="UniProtKB-UniRule"/>
</dbReference>
<dbReference type="Gene3D" id="6.10.250.2410">
    <property type="match status" value="1"/>
</dbReference>
<dbReference type="RefSeq" id="WP_025022491.1">
    <property type="nucleotide sequence ID" value="NZ_AZGD01000090.1"/>
</dbReference>
<dbReference type="GO" id="GO:0051301">
    <property type="term" value="P:cell division"/>
    <property type="evidence" value="ECO:0007669"/>
    <property type="project" value="UniProtKB-KW"/>
</dbReference>
<keyword evidence="3" id="KW-0132">Cell division</keyword>
<dbReference type="HAMAP" id="MF_01805">
    <property type="entry name" value="ScpA"/>
    <property type="match status" value="1"/>
</dbReference>
<dbReference type="Pfam" id="PF02616">
    <property type="entry name" value="SMC_ScpA"/>
    <property type="match status" value="1"/>
</dbReference>
<comment type="subcellular location">
    <subcellularLocation>
        <location evidence="3">Cytoplasm</location>
    </subcellularLocation>
    <text evidence="3">Associated with two foci at the outer edges of the nucleoid region in young cells, and at four foci within both cell halves in older cells.</text>
</comment>
<comment type="subunit">
    <text evidence="3">Component of a cohesin-like complex composed of ScpA, ScpB and the Smc homodimer, in which ScpA and ScpB bind to the head domain of Smc. The presence of the three proteins is required for the association of the complex with DNA.</text>
</comment>
<sequence>MPQNNQEDFNFLTLKLDSFEGPLDLLLHLIKKNEMNIYDIEVSKITEQYLEYLHRIKELRLDIAGEYLVLAAKLLNIKSKMLLPTMNESIEEDMLQDPREELVEQLVEHQQFKEISKKLHKLELDRKLLFDREQEILEEGNIDYSIKEGTTIDLLNKAFLNVLKTNKKQKKSKIKRHITTDKYSVTEEISIIYQKIIENRNPLLFSELFEDSKSIEKLVTSFLAILELVKDGKIYAQQDTTSGPIYMVLKEG</sequence>
<dbReference type="InterPro" id="IPR003768">
    <property type="entry name" value="ScpA"/>
</dbReference>
<dbReference type="eggNOG" id="COG1354">
    <property type="taxonomic scope" value="Bacteria"/>
</dbReference>
<dbReference type="Gene3D" id="1.10.10.580">
    <property type="entry name" value="Structural maintenance of chromosome 1. Chain E"/>
    <property type="match status" value="1"/>
</dbReference>
<gene>
    <name evidence="3" type="primary">scpA</name>
    <name evidence="4" type="ORF">FC40_GL000723</name>
</gene>
<evidence type="ECO:0000313" key="4">
    <source>
        <dbReference type="EMBL" id="KRM18934.1"/>
    </source>
</evidence>
<dbReference type="EMBL" id="AZGD01000090">
    <property type="protein sequence ID" value="KRM18934.1"/>
    <property type="molecule type" value="Genomic_DNA"/>
</dbReference>
<dbReference type="AlphaFoldDB" id="A0A0R1WV05"/>
<accession>A0A0R1WV05</accession>
<dbReference type="GO" id="GO:0006260">
    <property type="term" value="P:DNA replication"/>
    <property type="evidence" value="ECO:0007669"/>
    <property type="project" value="UniProtKB-UniRule"/>
</dbReference>
<keyword evidence="3" id="KW-0131">Cell cycle</keyword>
<dbReference type="GO" id="GO:0005737">
    <property type="term" value="C:cytoplasm"/>
    <property type="evidence" value="ECO:0007669"/>
    <property type="project" value="UniProtKB-SubCell"/>
</dbReference>
<dbReference type="PANTHER" id="PTHR33969">
    <property type="entry name" value="SEGREGATION AND CONDENSATION PROTEIN A"/>
    <property type="match status" value="1"/>
</dbReference>
<keyword evidence="1 3" id="KW-0159">Chromosome partition</keyword>
<comment type="function">
    <text evidence="3">Participates in chromosomal partition during cell division. May act via the formation of a condensin-like complex containing Smc and ScpB that pull DNA away from mid-cell into both cell halves.</text>
</comment>
<comment type="similarity">
    <text evidence="3">Belongs to the ScpA family.</text>
</comment>
<keyword evidence="3" id="KW-0963">Cytoplasm</keyword>